<protein>
    <submittedName>
        <fullName evidence="1">Uncharacterized protein</fullName>
    </submittedName>
</protein>
<organism evidence="1">
    <name type="scientific">viral metagenome</name>
    <dbReference type="NCBI Taxonomy" id="1070528"/>
    <lineage>
        <taxon>unclassified sequences</taxon>
        <taxon>metagenomes</taxon>
        <taxon>organismal metagenomes</taxon>
    </lineage>
</organism>
<reference evidence="1" key="1">
    <citation type="submission" date="2020-03" db="EMBL/GenBank/DDBJ databases">
        <title>The deep terrestrial virosphere.</title>
        <authorList>
            <person name="Holmfeldt K."/>
            <person name="Nilsson E."/>
            <person name="Simone D."/>
            <person name="Lopez-Fernandez M."/>
            <person name="Wu X."/>
            <person name="de Brujin I."/>
            <person name="Lundin D."/>
            <person name="Andersson A."/>
            <person name="Bertilsson S."/>
            <person name="Dopson M."/>
        </authorList>
    </citation>
    <scope>NUCLEOTIDE SEQUENCE</scope>
    <source>
        <strain evidence="1">MM415A06120</strain>
        <strain evidence="2">MM415B06162</strain>
    </source>
</reference>
<evidence type="ECO:0000313" key="1">
    <source>
        <dbReference type="EMBL" id="QJA68598.1"/>
    </source>
</evidence>
<name>A0A6M3JH06_9ZZZZ</name>
<proteinExistence type="predicted"/>
<dbReference type="EMBL" id="MT141631">
    <property type="protein sequence ID" value="QJA68598.1"/>
    <property type="molecule type" value="Genomic_DNA"/>
</dbReference>
<dbReference type="AlphaFoldDB" id="A0A6M3JH06"/>
<sequence>MIKLVFTVGRETISFEIENKIISYVDRKFPKLMQVIPMANDFERAVMMSRNRIPKELVELVRDSNRGKNKEEYDNAKDDEELVIIIKRDAISKGCVFQKRIDI</sequence>
<gene>
    <name evidence="1" type="ORF">MM415A06120_0009</name>
    <name evidence="2" type="ORF">MM415B06162_0004</name>
</gene>
<dbReference type="EMBL" id="MT143502">
    <property type="protein sequence ID" value="QJA97528.1"/>
    <property type="molecule type" value="Genomic_DNA"/>
</dbReference>
<evidence type="ECO:0000313" key="2">
    <source>
        <dbReference type="EMBL" id="QJA97528.1"/>
    </source>
</evidence>
<accession>A0A6M3JH06</accession>